<dbReference type="EC" id="3.2.1.8" evidence="2"/>
<dbReference type="InterPro" id="IPR029058">
    <property type="entry name" value="AB_hydrolase_fold"/>
</dbReference>
<dbReference type="GO" id="GO:0031176">
    <property type="term" value="F:endo-1,4-beta-xylanase activity"/>
    <property type="evidence" value="ECO:0007669"/>
    <property type="project" value="UniProtKB-EC"/>
</dbReference>
<sequence length="304" mass="34707" precursor="true">MARLCVLLLLLTPAFDAAGQTGRVLDNESMESSVMGTPRKYAVYLPPDYNTSSRSYPVLYLLHGSGDDQTGWVQFGEVLHIADRAIRSGSATPMVIVMPNAHDPNRGYFNRISGDWNYEDFFFEELMPHVEAKYRVKGEKRYRAIAGLSMGGGGAFIYALHRPDLFSSACPLSAYVGPLSLEAYRERAEQRGEEVDKLEGHSYERVEAHYKRHSVLELLAVQPLKARTNEEGRNRPESARTVRWYIDCGDDDFLYEGNSLAHIAMRKAEIDHEYRVRQGGHNWTYWRESLPEVLRFVSQAFHQH</sequence>
<keyword evidence="2" id="KW-0378">Hydrolase</keyword>
<dbReference type="SUPFAM" id="SSF53474">
    <property type="entry name" value="alpha/beta-Hydrolases"/>
    <property type="match status" value="1"/>
</dbReference>
<keyword evidence="2" id="KW-0119">Carbohydrate metabolism</keyword>
<proteinExistence type="predicted"/>
<keyword evidence="2" id="KW-0624">Polysaccharide degradation</keyword>
<evidence type="ECO:0000313" key="3">
    <source>
        <dbReference type="Proteomes" id="UP000315440"/>
    </source>
</evidence>
<evidence type="ECO:0000256" key="1">
    <source>
        <dbReference type="SAM" id="SignalP"/>
    </source>
</evidence>
<dbReference type="Gene3D" id="3.40.50.1820">
    <property type="entry name" value="alpha/beta hydrolase"/>
    <property type="match status" value="1"/>
</dbReference>
<dbReference type="AlphaFoldDB" id="A0A5C5ZHR2"/>
<feature type="chain" id="PRO_5022705552" evidence="1">
    <location>
        <begin position="18"/>
        <end position="304"/>
    </location>
</feature>
<keyword evidence="3" id="KW-1185">Reference proteome</keyword>
<reference evidence="2 3" key="1">
    <citation type="submission" date="2019-02" db="EMBL/GenBank/DDBJ databases">
        <title>Deep-cultivation of Planctomycetes and their phenomic and genomic characterization uncovers novel biology.</title>
        <authorList>
            <person name="Wiegand S."/>
            <person name="Jogler M."/>
            <person name="Boedeker C."/>
            <person name="Pinto D."/>
            <person name="Vollmers J."/>
            <person name="Rivas-Marin E."/>
            <person name="Kohn T."/>
            <person name="Peeters S.H."/>
            <person name="Heuer A."/>
            <person name="Rast P."/>
            <person name="Oberbeckmann S."/>
            <person name="Bunk B."/>
            <person name="Jeske O."/>
            <person name="Meyerdierks A."/>
            <person name="Storesund J.E."/>
            <person name="Kallscheuer N."/>
            <person name="Luecker S."/>
            <person name="Lage O.M."/>
            <person name="Pohl T."/>
            <person name="Merkel B.J."/>
            <person name="Hornburger P."/>
            <person name="Mueller R.-W."/>
            <person name="Bruemmer F."/>
            <person name="Labrenz M."/>
            <person name="Spormann A.M."/>
            <person name="Op Den Camp H."/>
            <person name="Overmann J."/>
            <person name="Amann R."/>
            <person name="Jetten M.S.M."/>
            <person name="Mascher T."/>
            <person name="Medema M.H."/>
            <person name="Devos D.P."/>
            <person name="Kaster A.-K."/>
            <person name="Ovreas L."/>
            <person name="Rohde M."/>
            <person name="Galperin M.Y."/>
            <person name="Jogler C."/>
        </authorList>
    </citation>
    <scope>NUCLEOTIDE SEQUENCE [LARGE SCALE GENOMIC DNA]</scope>
    <source>
        <strain evidence="2 3">Mal64</strain>
    </source>
</reference>
<keyword evidence="2" id="KW-0326">Glycosidase</keyword>
<dbReference type="EMBL" id="SJPQ01000004">
    <property type="protein sequence ID" value="TWT86894.1"/>
    <property type="molecule type" value="Genomic_DNA"/>
</dbReference>
<dbReference type="InterPro" id="IPR050583">
    <property type="entry name" value="Mycobacterial_A85_antigen"/>
</dbReference>
<protein>
    <submittedName>
        <fullName evidence="2">Endo-1,4-beta-xylanase Z</fullName>
        <ecNumber evidence="2">3.2.1.8</ecNumber>
    </submittedName>
</protein>
<name>A0A5C5ZHR2_9BACT</name>
<dbReference type="Pfam" id="PF00756">
    <property type="entry name" value="Esterase"/>
    <property type="match status" value="1"/>
</dbReference>
<organism evidence="2 3">
    <name type="scientific">Pseudobythopirellula maris</name>
    <dbReference type="NCBI Taxonomy" id="2527991"/>
    <lineage>
        <taxon>Bacteria</taxon>
        <taxon>Pseudomonadati</taxon>
        <taxon>Planctomycetota</taxon>
        <taxon>Planctomycetia</taxon>
        <taxon>Pirellulales</taxon>
        <taxon>Lacipirellulaceae</taxon>
        <taxon>Pseudobythopirellula</taxon>
    </lineage>
</organism>
<feature type="signal peptide" evidence="1">
    <location>
        <begin position="1"/>
        <end position="17"/>
    </location>
</feature>
<dbReference type="GO" id="GO:0045493">
    <property type="term" value="P:xylan catabolic process"/>
    <property type="evidence" value="ECO:0007669"/>
    <property type="project" value="UniProtKB-KW"/>
</dbReference>
<gene>
    <name evidence="2" type="primary">xynZ</name>
    <name evidence="2" type="ORF">Mal64_37240</name>
</gene>
<keyword evidence="2" id="KW-0858">Xylan degradation</keyword>
<dbReference type="RefSeq" id="WP_197525874.1">
    <property type="nucleotide sequence ID" value="NZ_SJPQ01000004.1"/>
</dbReference>
<dbReference type="InterPro" id="IPR000801">
    <property type="entry name" value="Esterase-like"/>
</dbReference>
<accession>A0A5C5ZHR2</accession>
<evidence type="ECO:0000313" key="2">
    <source>
        <dbReference type="EMBL" id="TWT86894.1"/>
    </source>
</evidence>
<keyword evidence="1" id="KW-0732">Signal</keyword>
<comment type="caution">
    <text evidence="2">The sequence shown here is derived from an EMBL/GenBank/DDBJ whole genome shotgun (WGS) entry which is preliminary data.</text>
</comment>
<dbReference type="PANTHER" id="PTHR48098">
    <property type="entry name" value="ENTEROCHELIN ESTERASE-RELATED"/>
    <property type="match status" value="1"/>
</dbReference>
<dbReference type="Proteomes" id="UP000315440">
    <property type="component" value="Unassembled WGS sequence"/>
</dbReference>
<dbReference type="PANTHER" id="PTHR48098:SF1">
    <property type="entry name" value="DIACYLGLYCEROL ACYLTRANSFERASE_MYCOLYLTRANSFERASE AG85A"/>
    <property type="match status" value="1"/>
</dbReference>
<dbReference type="GO" id="GO:0016747">
    <property type="term" value="F:acyltransferase activity, transferring groups other than amino-acyl groups"/>
    <property type="evidence" value="ECO:0007669"/>
    <property type="project" value="TreeGrafter"/>
</dbReference>